<dbReference type="Pfam" id="PF02518">
    <property type="entry name" value="HATPase_c"/>
    <property type="match status" value="1"/>
</dbReference>
<evidence type="ECO:0000256" key="6">
    <source>
        <dbReference type="ARBA" id="ARBA00023012"/>
    </source>
</evidence>
<accession>A0AAJ6BHV3</accession>
<dbReference type="SMART" id="SM00387">
    <property type="entry name" value="HATPase_c"/>
    <property type="match status" value="1"/>
</dbReference>
<dbReference type="Pfam" id="PF00512">
    <property type="entry name" value="HisKA"/>
    <property type="match status" value="1"/>
</dbReference>
<dbReference type="PANTHER" id="PTHR45453:SF1">
    <property type="entry name" value="PHOSPHATE REGULON SENSOR PROTEIN PHOR"/>
    <property type="match status" value="1"/>
</dbReference>
<dbReference type="InterPro" id="IPR003661">
    <property type="entry name" value="HisK_dim/P_dom"/>
</dbReference>
<dbReference type="FunFam" id="3.30.565.10:FF:000006">
    <property type="entry name" value="Sensor histidine kinase WalK"/>
    <property type="match status" value="1"/>
</dbReference>
<dbReference type="Proteomes" id="UP001220610">
    <property type="component" value="Chromosome"/>
</dbReference>
<dbReference type="EC" id="2.7.13.3" evidence="2"/>
<keyword evidence="3" id="KW-0597">Phosphoprotein</keyword>
<evidence type="ECO:0000256" key="3">
    <source>
        <dbReference type="ARBA" id="ARBA00022553"/>
    </source>
</evidence>
<dbReference type="GO" id="GO:0005886">
    <property type="term" value="C:plasma membrane"/>
    <property type="evidence" value="ECO:0007669"/>
    <property type="project" value="TreeGrafter"/>
</dbReference>
<keyword evidence="7" id="KW-1133">Transmembrane helix</keyword>
<keyword evidence="9" id="KW-0547">Nucleotide-binding</keyword>
<dbReference type="PRINTS" id="PR00344">
    <property type="entry name" value="BCTRLSENSOR"/>
</dbReference>
<dbReference type="CDD" id="cd00075">
    <property type="entry name" value="HATPase"/>
    <property type="match status" value="1"/>
</dbReference>
<dbReference type="AlphaFoldDB" id="A0AAJ6BHV3"/>
<dbReference type="EMBL" id="CP119311">
    <property type="protein sequence ID" value="WEK36637.1"/>
    <property type="molecule type" value="Genomic_DNA"/>
</dbReference>
<dbReference type="InterPro" id="IPR050351">
    <property type="entry name" value="BphY/WalK/GraS-like"/>
</dbReference>
<evidence type="ECO:0000313" key="9">
    <source>
        <dbReference type="EMBL" id="WEK36637.1"/>
    </source>
</evidence>
<keyword evidence="5" id="KW-0418">Kinase</keyword>
<dbReference type="InterPro" id="IPR004358">
    <property type="entry name" value="Sig_transdc_His_kin-like_C"/>
</dbReference>
<evidence type="ECO:0000256" key="4">
    <source>
        <dbReference type="ARBA" id="ARBA00022679"/>
    </source>
</evidence>
<dbReference type="InterPro" id="IPR036890">
    <property type="entry name" value="HATPase_C_sf"/>
</dbReference>
<proteinExistence type="predicted"/>
<organism evidence="9 10">
    <name type="scientific">Candidatus Pseudobacter hemicellulosilyticus</name>
    <dbReference type="NCBI Taxonomy" id="3121375"/>
    <lineage>
        <taxon>Bacteria</taxon>
        <taxon>Pseudomonadati</taxon>
        <taxon>Bacteroidota</taxon>
        <taxon>Chitinophagia</taxon>
        <taxon>Chitinophagales</taxon>
        <taxon>Chitinophagaceae</taxon>
        <taxon>Pseudobacter</taxon>
    </lineage>
</organism>
<evidence type="ECO:0000259" key="8">
    <source>
        <dbReference type="PROSITE" id="PS50109"/>
    </source>
</evidence>
<dbReference type="SUPFAM" id="SSF55874">
    <property type="entry name" value="ATPase domain of HSP90 chaperone/DNA topoisomerase II/histidine kinase"/>
    <property type="match status" value="1"/>
</dbReference>
<comment type="catalytic activity">
    <reaction evidence="1">
        <text>ATP + protein L-histidine = ADP + protein N-phospho-L-histidine.</text>
        <dbReference type="EC" id="2.7.13.3"/>
    </reaction>
</comment>
<dbReference type="Gene3D" id="1.10.287.130">
    <property type="match status" value="1"/>
</dbReference>
<name>A0AAJ6BHV3_9BACT</name>
<evidence type="ECO:0000313" key="10">
    <source>
        <dbReference type="Proteomes" id="UP001220610"/>
    </source>
</evidence>
<feature type="domain" description="Histidine kinase" evidence="8">
    <location>
        <begin position="113"/>
        <end position="325"/>
    </location>
</feature>
<evidence type="ECO:0000256" key="1">
    <source>
        <dbReference type="ARBA" id="ARBA00000085"/>
    </source>
</evidence>
<sequence>MAVHPLKKRLIFITLVYWFLLLYIIAALIFWFTALDKQNAQMTTYRLNELKLDDPTYVSKYDTIQDERRRKSAQYTGEGLTFLAITLIVAVFVYRAVRRQIKLQQQQQNFMMAVTHELKTPIAVTRLNLETMQKRQLDEAQRQKLLSKTLEETNRLNTLTNNILVSAQLEGGRYGRSREPVDFSTLVSNCAQDFRNRFPERKMEQQVEPGLQLEGDPLLLQMLVNNLLENAIKYSAREGKITCKAYRQHHHLSLQVLDEGPGIPDNEKKKVFEKFYRIGNESTRTAKGTGLGLYLCKKIARDHKGTIHITDNSPVGCNFAVHIPA</sequence>
<dbReference type="InterPro" id="IPR005467">
    <property type="entry name" value="His_kinase_dom"/>
</dbReference>
<dbReference type="InterPro" id="IPR003594">
    <property type="entry name" value="HATPase_dom"/>
</dbReference>
<dbReference type="SUPFAM" id="SSF47384">
    <property type="entry name" value="Homodimeric domain of signal transducing histidine kinase"/>
    <property type="match status" value="1"/>
</dbReference>
<evidence type="ECO:0000256" key="2">
    <source>
        <dbReference type="ARBA" id="ARBA00012438"/>
    </source>
</evidence>
<dbReference type="GO" id="GO:0005524">
    <property type="term" value="F:ATP binding"/>
    <property type="evidence" value="ECO:0007669"/>
    <property type="project" value="UniProtKB-KW"/>
</dbReference>
<dbReference type="Gene3D" id="3.30.565.10">
    <property type="entry name" value="Histidine kinase-like ATPase, C-terminal domain"/>
    <property type="match status" value="1"/>
</dbReference>
<dbReference type="SMART" id="SM00388">
    <property type="entry name" value="HisKA"/>
    <property type="match status" value="1"/>
</dbReference>
<keyword evidence="7" id="KW-0472">Membrane</keyword>
<dbReference type="InterPro" id="IPR036097">
    <property type="entry name" value="HisK_dim/P_sf"/>
</dbReference>
<reference evidence="9" key="1">
    <citation type="submission" date="2023-03" db="EMBL/GenBank/DDBJ databases">
        <title>Andean soil-derived lignocellulolytic bacterial consortium as a source of novel taxa and putative plastic-active enzymes.</title>
        <authorList>
            <person name="Diaz-Garcia L."/>
            <person name="Chuvochina M."/>
            <person name="Feuerriegel G."/>
            <person name="Bunk B."/>
            <person name="Sproer C."/>
            <person name="Streit W.R."/>
            <person name="Rodriguez L.M."/>
            <person name="Overmann J."/>
            <person name="Jimenez D.J."/>
        </authorList>
    </citation>
    <scope>NUCLEOTIDE SEQUENCE</scope>
    <source>
        <strain evidence="9">MAG 7</strain>
    </source>
</reference>
<dbReference type="GO" id="GO:0004721">
    <property type="term" value="F:phosphoprotein phosphatase activity"/>
    <property type="evidence" value="ECO:0007669"/>
    <property type="project" value="TreeGrafter"/>
</dbReference>
<dbReference type="GO" id="GO:0000155">
    <property type="term" value="F:phosphorelay sensor kinase activity"/>
    <property type="evidence" value="ECO:0007669"/>
    <property type="project" value="InterPro"/>
</dbReference>
<feature type="transmembrane region" description="Helical" evidence="7">
    <location>
        <begin position="79"/>
        <end position="97"/>
    </location>
</feature>
<protein>
    <recommendedName>
        <fullName evidence="2">histidine kinase</fullName>
        <ecNumber evidence="2">2.7.13.3</ecNumber>
    </recommendedName>
</protein>
<evidence type="ECO:0000256" key="5">
    <source>
        <dbReference type="ARBA" id="ARBA00022777"/>
    </source>
</evidence>
<dbReference type="PANTHER" id="PTHR45453">
    <property type="entry name" value="PHOSPHATE REGULON SENSOR PROTEIN PHOR"/>
    <property type="match status" value="1"/>
</dbReference>
<keyword evidence="4" id="KW-0808">Transferase</keyword>
<dbReference type="PROSITE" id="PS50109">
    <property type="entry name" value="HIS_KIN"/>
    <property type="match status" value="1"/>
</dbReference>
<keyword evidence="7" id="KW-0812">Transmembrane</keyword>
<keyword evidence="9" id="KW-0067">ATP-binding</keyword>
<gene>
    <name evidence="9" type="ORF">P0Y53_03910</name>
</gene>
<keyword evidence="6" id="KW-0902">Two-component regulatory system</keyword>
<dbReference type="CDD" id="cd00082">
    <property type="entry name" value="HisKA"/>
    <property type="match status" value="1"/>
</dbReference>
<dbReference type="GO" id="GO:0016036">
    <property type="term" value="P:cellular response to phosphate starvation"/>
    <property type="evidence" value="ECO:0007669"/>
    <property type="project" value="TreeGrafter"/>
</dbReference>
<feature type="transmembrane region" description="Helical" evidence="7">
    <location>
        <begin position="12"/>
        <end position="32"/>
    </location>
</feature>
<evidence type="ECO:0000256" key="7">
    <source>
        <dbReference type="SAM" id="Phobius"/>
    </source>
</evidence>